<dbReference type="InterPro" id="IPR006054">
    <property type="entry name" value="DnaQ"/>
</dbReference>
<dbReference type="Proteomes" id="UP000053274">
    <property type="component" value="Unassembled WGS sequence"/>
</dbReference>
<dbReference type="PANTHER" id="PTHR30231">
    <property type="entry name" value="DNA POLYMERASE III SUBUNIT EPSILON"/>
    <property type="match status" value="1"/>
</dbReference>
<dbReference type="CDD" id="cd06127">
    <property type="entry name" value="DEDDh"/>
    <property type="match status" value="1"/>
</dbReference>
<dbReference type="NCBIfam" id="TIGR00573">
    <property type="entry name" value="dnaq"/>
    <property type="match status" value="1"/>
</dbReference>
<dbReference type="InterPro" id="IPR036397">
    <property type="entry name" value="RNaseH_sf"/>
</dbReference>
<keyword evidence="1" id="KW-0378">Hydrolase</keyword>
<name>A0A0R2PDX5_9ACTN</name>
<dbReference type="GO" id="GO:0005829">
    <property type="term" value="C:cytosol"/>
    <property type="evidence" value="ECO:0007669"/>
    <property type="project" value="TreeGrafter"/>
</dbReference>
<dbReference type="PANTHER" id="PTHR30231:SF41">
    <property type="entry name" value="DNA POLYMERASE III SUBUNIT EPSILON"/>
    <property type="match status" value="1"/>
</dbReference>
<dbReference type="GO" id="GO:0003887">
    <property type="term" value="F:DNA-directed DNA polymerase activity"/>
    <property type="evidence" value="ECO:0007669"/>
    <property type="project" value="InterPro"/>
</dbReference>
<proteinExistence type="predicted"/>
<gene>
    <name evidence="3" type="ORF">ABR54_00350</name>
</gene>
<dbReference type="Gene3D" id="3.30.420.10">
    <property type="entry name" value="Ribonuclease H-like superfamily/Ribonuclease H"/>
    <property type="match status" value="1"/>
</dbReference>
<dbReference type="EMBL" id="LIAM01000024">
    <property type="protein sequence ID" value="KRO36169.1"/>
    <property type="molecule type" value="Genomic_DNA"/>
</dbReference>
<reference evidence="3 4" key="1">
    <citation type="submission" date="2015-10" db="EMBL/GenBank/DDBJ databases">
        <title>Metagenome-Assembled Genomes uncover a global brackish microbiome.</title>
        <authorList>
            <person name="Hugerth L.W."/>
            <person name="Larsson J."/>
            <person name="Alneberg J."/>
            <person name="Lindh M.V."/>
            <person name="Legrand C."/>
            <person name="Pinhassi J."/>
            <person name="Andersson A.F."/>
        </authorList>
    </citation>
    <scope>NUCLEOTIDE SEQUENCE [LARGE SCALE GENOMIC DNA]</scope>
    <source>
        <strain evidence="3">BACL15 MAG-120619-bin91</strain>
    </source>
</reference>
<dbReference type="SUPFAM" id="SSF53098">
    <property type="entry name" value="Ribonuclease H-like"/>
    <property type="match status" value="1"/>
</dbReference>
<keyword evidence="1" id="KW-0269">Exonuclease</keyword>
<dbReference type="GO" id="GO:0045004">
    <property type="term" value="P:DNA replication proofreading"/>
    <property type="evidence" value="ECO:0007669"/>
    <property type="project" value="TreeGrafter"/>
</dbReference>
<feature type="domain" description="Exonuclease" evidence="2">
    <location>
        <begin position="13"/>
        <end position="185"/>
    </location>
</feature>
<dbReference type="GO" id="GO:0003677">
    <property type="term" value="F:DNA binding"/>
    <property type="evidence" value="ECO:0007669"/>
    <property type="project" value="InterPro"/>
</dbReference>
<comment type="caution">
    <text evidence="3">The sequence shown here is derived from an EMBL/GenBank/DDBJ whole genome shotgun (WGS) entry which is preliminary data.</text>
</comment>
<organism evidence="3 4">
    <name type="scientific">Actinobacteria bacterium BACL15 MAG-120619-bin91</name>
    <dbReference type="NCBI Taxonomy" id="1655562"/>
    <lineage>
        <taxon>Bacteria</taxon>
        <taxon>Bacillati</taxon>
        <taxon>Actinomycetota</taxon>
        <taxon>Actinomycetes</taxon>
        <taxon>Actinomycetes incertae sedis</taxon>
        <taxon>ac1 cluster</taxon>
    </lineage>
</organism>
<dbReference type="InterPro" id="IPR013520">
    <property type="entry name" value="Ribonucl_H"/>
</dbReference>
<dbReference type="InterPro" id="IPR012337">
    <property type="entry name" value="RNaseH-like_sf"/>
</dbReference>
<dbReference type="FunFam" id="3.30.420.10:FF:000045">
    <property type="entry name" value="3'-5' exonuclease DinG"/>
    <property type="match status" value="1"/>
</dbReference>
<dbReference type="Pfam" id="PF00929">
    <property type="entry name" value="RNase_T"/>
    <property type="match status" value="1"/>
</dbReference>
<sequence length="210" mass="23154">MSEVAERDLHETTFAVLDLETSGGSVRLGAGITEIGVVKVRGGKILGTFESFVDPGHPLPHFITELTGITDEMLISAPFIDEILPSLFEFLGSSEETVVVAHNSPFDLSFLKAASVTHQIPWPNYQTIDTARLARAILDRDEIINCKLSTLAQFFGATTSPSHRALDDAKATVDVLHGLIERLAGFDIYNFEQMRNFPSKKRRSKRPIAE</sequence>
<evidence type="ECO:0000259" key="2">
    <source>
        <dbReference type="SMART" id="SM00479"/>
    </source>
</evidence>
<dbReference type="GO" id="GO:0008408">
    <property type="term" value="F:3'-5' exonuclease activity"/>
    <property type="evidence" value="ECO:0007669"/>
    <property type="project" value="TreeGrafter"/>
</dbReference>
<protein>
    <submittedName>
        <fullName evidence="3">DNA polymerase III subunit epsilon</fullName>
    </submittedName>
</protein>
<evidence type="ECO:0000313" key="3">
    <source>
        <dbReference type="EMBL" id="KRO36169.1"/>
    </source>
</evidence>
<dbReference type="AlphaFoldDB" id="A0A0R2PDX5"/>
<keyword evidence="1" id="KW-0540">Nuclease</keyword>
<evidence type="ECO:0000256" key="1">
    <source>
        <dbReference type="ARBA" id="ARBA00022839"/>
    </source>
</evidence>
<accession>A0A0R2PDX5</accession>
<dbReference type="SMART" id="SM00479">
    <property type="entry name" value="EXOIII"/>
    <property type="match status" value="1"/>
</dbReference>
<evidence type="ECO:0000313" key="4">
    <source>
        <dbReference type="Proteomes" id="UP000053274"/>
    </source>
</evidence>